<dbReference type="EMBL" id="FQWE01000004">
    <property type="protein sequence ID" value="SHG08310.1"/>
    <property type="molecule type" value="Genomic_DNA"/>
</dbReference>
<dbReference type="AlphaFoldDB" id="A0A1M5GX72"/>
<accession>A0A1M5GX72</accession>
<dbReference type="Pfam" id="PF13366">
    <property type="entry name" value="PDDEXK_3"/>
    <property type="match status" value="1"/>
</dbReference>
<dbReference type="STRING" id="271157.SAMN05444396_104218"/>
<reference evidence="2" key="1">
    <citation type="submission" date="2016-11" db="EMBL/GenBank/DDBJ databases">
        <authorList>
            <person name="Varghese N."/>
            <person name="Submissions S."/>
        </authorList>
    </citation>
    <scope>NUCLEOTIDE SEQUENCE [LARGE SCALE GENOMIC DNA]</scope>
    <source>
        <strain evidence="2">DSM 19741</strain>
    </source>
</reference>
<proteinExistence type="predicted"/>
<evidence type="ECO:0000313" key="1">
    <source>
        <dbReference type="EMBL" id="SHG08310.1"/>
    </source>
</evidence>
<organism evidence="1 2">
    <name type="scientific">Flavobacterium segetis</name>
    <dbReference type="NCBI Taxonomy" id="271157"/>
    <lineage>
        <taxon>Bacteria</taxon>
        <taxon>Pseudomonadati</taxon>
        <taxon>Bacteroidota</taxon>
        <taxon>Flavobacteriia</taxon>
        <taxon>Flavobacteriales</taxon>
        <taxon>Flavobacteriaceae</taxon>
        <taxon>Flavobacterium</taxon>
    </lineage>
</organism>
<dbReference type="RefSeq" id="WP_072990268.1">
    <property type="nucleotide sequence ID" value="NZ_FQWE01000004.1"/>
</dbReference>
<sequence>MSDTNEYYYKKNENYEIVGLCMEVHRILGLGLLEIVYKDALEIEFKNNNIPYEREKEYNVEYKGIILQHKFYADFVVYDDIILEVKSVKEISNDHLAQTLNYMKLADTPIGIIANFQNKSLVHKRLINT</sequence>
<evidence type="ECO:0000313" key="2">
    <source>
        <dbReference type="Proteomes" id="UP000184036"/>
    </source>
</evidence>
<keyword evidence="2" id="KW-1185">Reference proteome</keyword>
<dbReference type="NCBIfam" id="TIGR04256">
    <property type="entry name" value="GxxExxY"/>
    <property type="match status" value="1"/>
</dbReference>
<name>A0A1M5GX72_9FLAO</name>
<dbReference type="InterPro" id="IPR026350">
    <property type="entry name" value="GxxExxY"/>
</dbReference>
<protein>
    <submittedName>
        <fullName evidence="1">GxxExxY protein</fullName>
    </submittedName>
</protein>
<dbReference type="Proteomes" id="UP000184036">
    <property type="component" value="Unassembled WGS sequence"/>
</dbReference>
<dbReference type="OrthoDB" id="9806869at2"/>
<gene>
    <name evidence="1" type="ORF">SAMN05444396_104218</name>
</gene>